<dbReference type="AlphaFoldDB" id="A0A8D2F1U1"/>
<organism evidence="7 8">
    <name type="scientific">Theropithecus gelada</name>
    <name type="common">Gelada baboon</name>
    <dbReference type="NCBI Taxonomy" id="9565"/>
    <lineage>
        <taxon>Eukaryota</taxon>
        <taxon>Metazoa</taxon>
        <taxon>Chordata</taxon>
        <taxon>Craniata</taxon>
        <taxon>Vertebrata</taxon>
        <taxon>Euteleostomi</taxon>
        <taxon>Mammalia</taxon>
        <taxon>Eutheria</taxon>
        <taxon>Euarchontoglires</taxon>
        <taxon>Primates</taxon>
        <taxon>Haplorrhini</taxon>
        <taxon>Catarrhini</taxon>
        <taxon>Cercopithecidae</taxon>
        <taxon>Cercopithecinae</taxon>
        <taxon>Theropithecus</taxon>
    </lineage>
</organism>
<dbReference type="PANTHER" id="PTHR11430:SF124">
    <property type="entry name" value="LIPOCALIN 1-LIKE PROTEIN 1-RELATED"/>
    <property type="match status" value="1"/>
</dbReference>
<dbReference type="InterPro" id="IPR002450">
    <property type="entry name" value="von_Ebner_gland"/>
</dbReference>
<feature type="domain" description="Lipocalin/cytosolic fatty-acid binding" evidence="6">
    <location>
        <begin position="34"/>
        <end position="167"/>
    </location>
</feature>
<evidence type="ECO:0000256" key="5">
    <source>
        <dbReference type="SAM" id="SignalP"/>
    </source>
</evidence>
<keyword evidence="8" id="KW-1185">Reference proteome</keyword>
<evidence type="ECO:0000256" key="1">
    <source>
        <dbReference type="ARBA" id="ARBA00004613"/>
    </source>
</evidence>
<evidence type="ECO:0000256" key="2">
    <source>
        <dbReference type="ARBA" id="ARBA00006889"/>
    </source>
</evidence>
<evidence type="ECO:0000256" key="3">
    <source>
        <dbReference type="ARBA" id="ARBA00022525"/>
    </source>
</evidence>
<dbReference type="PRINTS" id="PR01175">
    <property type="entry name" value="VNEBNERGLAND"/>
</dbReference>
<dbReference type="CDD" id="cd19414">
    <property type="entry name" value="lipocalin_1_3_4_13-like"/>
    <property type="match status" value="1"/>
</dbReference>
<dbReference type="GO" id="GO:0036094">
    <property type="term" value="F:small molecule binding"/>
    <property type="evidence" value="ECO:0007669"/>
    <property type="project" value="InterPro"/>
</dbReference>
<dbReference type="Ensembl" id="ENSTGET00000017327.1">
    <property type="protein sequence ID" value="ENSTGEP00000014461.1"/>
    <property type="gene ID" value="ENSTGEG00000011749.1"/>
</dbReference>
<dbReference type="Gene3D" id="2.40.128.20">
    <property type="match status" value="1"/>
</dbReference>
<evidence type="ECO:0000259" key="6">
    <source>
        <dbReference type="Pfam" id="PF00061"/>
    </source>
</evidence>
<feature type="chain" id="PRO_5034775262" description="Lipocalin/cytosolic fatty-acid binding domain-containing protein" evidence="5">
    <location>
        <begin position="19"/>
        <end position="215"/>
    </location>
</feature>
<proteinExistence type="inferred from homology"/>
<dbReference type="InterPro" id="IPR000566">
    <property type="entry name" value="Lipocln_cytosolic_FA-bd_dom"/>
</dbReference>
<dbReference type="GO" id="GO:0005615">
    <property type="term" value="C:extracellular space"/>
    <property type="evidence" value="ECO:0007669"/>
    <property type="project" value="TreeGrafter"/>
</dbReference>
<dbReference type="PANTHER" id="PTHR11430">
    <property type="entry name" value="LIPOCALIN"/>
    <property type="match status" value="1"/>
</dbReference>
<keyword evidence="4 5" id="KW-0732">Signal</keyword>
<dbReference type="InterPro" id="IPR002345">
    <property type="entry name" value="Lipocalin"/>
</dbReference>
<reference evidence="7" key="1">
    <citation type="submission" date="2018-05" db="EMBL/GenBank/DDBJ databases">
        <title>Whole genome of Theropithecus gelada.</title>
        <authorList>
            <person name="Chiou K.L."/>
            <person name="Snyder-Mackler N."/>
        </authorList>
    </citation>
    <scope>NUCLEOTIDE SEQUENCE [LARGE SCALE GENOMIC DNA]</scope>
</reference>
<feature type="signal peptide" evidence="5">
    <location>
        <begin position="1"/>
        <end position="18"/>
    </location>
</feature>
<dbReference type="SUPFAM" id="SSF50814">
    <property type="entry name" value="Lipocalins"/>
    <property type="match status" value="1"/>
</dbReference>
<dbReference type="Pfam" id="PF00061">
    <property type="entry name" value="Lipocalin"/>
    <property type="match status" value="1"/>
</dbReference>
<accession>A0A8D2F1U1</accession>
<evidence type="ECO:0000313" key="7">
    <source>
        <dbReference type="Ensembl" id="ENSTGEP00000014461.1"/>
    </source>
</evidence>
<reference evidence="7" key="3">
    <citation type="submission" date="2025-09" db="UniProtKB">
        <authorList>
            <consortium name="Ensembl"/>
        </authorList>
    </citation>
    <scope>IDENTIFICATION</scope>
</reference>
<evidence type="ECO:0000313" key="8">
    <source>
        <dbReference type="Proteomes" id="UP000694411"/>
    </source>
</evidence>
<keyword evidence="3" id="KW-0964">Secreted</keyword>
<protein>
    <recommendedName>
        <fullName evidence="6">Lipocalin/cytosolic fatty-acid binding domain-containing protein</fullName>
    </recommendedName>
</protein>
<sequence length="215" mass="23180">MKALLLAVSLSLIAALQAHHLLALDEEIQGVSETWYLKAMMVDRELPEMNLESVTPLTLMTLEGGNLEAKATMLISGQCWEVKVILEKTDKPGKYTANGGKHVTYIIRSHVKDHYIFYCEGELHGKPIRGVKLVGGDPENNLEALEDFEKAVGARGLSSESILIPSQSCPPGNHTSTAAKAWLHAVPLCAWVGLGREVPSLGAATGGPTSRSRLS</sequence>
<evidence type="ECO:0000256" key="4">
    <source>
        <dbReference type="ARBA" id="ARBA00022729"/>
    </source>
</evidence>
<reference evidence="7" key="2">
    <citation type="submission" date="2025-08" db="UniProtKB">
        <authorList>
            <consortium name="Ensembl"/>
        </authorList>
    </citation>
    <scope>IDENTIFICATION</scope>
</reference>
<comment type="subcellular location">
    <subcellularLocation>
        <location evidence="1">Secreted</location>
    </subcellularLocation>
</comment>
<dbReference type="Proteomes" id="UP000694411">
    <property type="component" value="Chromosome 15"/>
</dbReference>
<dbReference type="InterPro" id="IPR012674">
    <property type="entry name" value="Calycin"/>
</dbReference>
<comment type="similarity">
    <text evidence="2">Belongs to the calycin superfamily. Lipocalin family.</text>
</comment>
<name>A0A8D2F1U1_THEGE</name>
<dbReference type="FunFam" id="2.40.128.20:FF:000020">
    <property type="entry name" value="Lipocalin 1"/>
    <property type="match status" value="1"/>
</dbReference>